<keyword evidence="1" id="KW-0472">Membrane</keyword>
<dbReference type="PANTHER" id="PTHR12526">
    <property type="entry name" value="GLYCOSYLTRANSFERASE"/>
    <property type="match status" value="1"/>
</dbReference>
<accession>A0A1F5PKP2</accession>
<feature type="transmembrane region" description="Helical" evidence="1">
    <location>
        <begin position="69"/>
        <end position="86"/>
    </location>
</feature>
<comment type="caution">
    <text evidence="3">The sequence shown here is derived from an EMBL/GenBank/DDBJ whole genome shotgun (WGS) entry which is preliminary data.</text>
</comment>
<feature type="domain" description="Glycosyl transferase family 1" evidence="2">
    <location>
        <begin position="196"/>
        <end position="331"/>
    </location>
</feature>
<dbReference type="Proteomes" id="UP000178377">
    <property type="component" value="Unassembled WGS sequence"/>
</dbReference>
<dbReference type="CDD" id="cd03801">
    <property type="entry name" value="GT4_PimA-like"/>
    <property type="match status" value="1"/>
</dbReference>
<gene>
    <name evidence="3" type="ORF">A2722_02755</name>
</gene>
<feature type="transmembrane region" description="Helical" evidence="1">
    <location>
        <begin position="107"/>
        <end position="127"/>
    </location>
</feature>
<evidence type="ECO:0000259" key="2">
    <source>
        <dbReference type="Pfam" id="PF00534"/>
    </source>
</evidence>
<evidence type="ECO:0000256" key="1">
    <source>
        <dbReference type="SAM" id="Phobius"/>
    </source>
</evidence>
<proteinExistence type="predicted"/>
<sequence>MKEKNKIVFYVAESLYTGSGTQEWLERAVHALEKKSEITIIHGTISDHRRWTERDVADRFPSSISIVEVPYFSFFGIVFFPHILYWKSIIRSFRSARLVYMRYSVRLADPIAQFSALLFSKNVIFGFHGYFQYPFWKRIYFWLTAPIILYWASGCHTINTATGPELLSRGARRIFLIPNFVLDSFLPKKNEASYTGDLIFVGRNEYQKGVDLLAGALKKIQPGHPKIKVNFFGTGKQRPIIARLQKRFPNNIFDHGYERDKRKIFSNRKFLLLTSREEPFGLAVIEAMSYGVPVIATKTKGPMDILENGKDGILVADTTQESIAKAIEYAEGLSNSAWLEMSRHAYNKSRMRYTQRQFEEKFEQMLESLQA</sequence>
<dbReference type="AlphaFoldDB" id="A0A1F5PKP2"/>
<organism evidence="3 4">
    <name type="scientific">Candidatus Doudnabacteria bacterium RIFCSPHIGHO2_01_FULL_50_11</name>
    <dbReference type="NCBI Taxonomy" id="1817828"/>
    <lineage>
        <taxon>Bacteria</taxon>
        <taxon>Candidatus Doudnaibacteriota</taxon>
    </lineage>
</organism>
<protein>
    <recommendedName>
        <fullName evidence="2">Glycosyl transferase family 1 domain-containing protein</fullName>
    </recommendedName>
</protein>
<dbReference type="GO" id="GO:0016757">
    <property type="term" value="F:glycosyltransferase activity"/>
    <property type="evidence" value="ECO:0007669"/>
    <property type="project" value="InterPro"/>
</dbReference>
<dbReference type="InterPro" id="IPR001296">
    <property type="entry name" value="Glyco_trans_1"/>
</dbReference>
<reference evidence="3 4" key="1">
    <citation type="journal article" date="2016" name="Nat. Commun.">
        <title>Thousands of microbial genomes shed light on interconnected biogeochemical processes in an aquifer system.</title>
        <authorList>
            <person name="Anantharaman K."/>
            <person name="Brown C.T."/>
            <person name="Hug L.A."/>
            <person name="Sharon I."/>
            <person name="Castelle C.J."/>
            <person name="Probst A.J."/>
            <person name="Thomas B.C."/>
            <person name="Singh A."/>
            <person name="Wilkins M.J."/>
            <person name="Karaoz U."/>
            <person name="Brodie E.L."/>
            <person name="Williams K.H."/>
            <person name="Hubbard S.S."/>
            <person name="Banfield J.F."/>
        </authorList>
    </citation>
    <scope>NUCLEOTIDE SEQUENCE [LARGE SCALE GENOMIC DNA]</scope>
</reference>
<dbReference type="STRING" id="1817828.A2722_02755"/>
<feature type="transmembrane region" description="Helical" evidence="1">
    <location>
        <begin position="139"/>
        <end position="159"/>
    </location>
</feature>
<dbReference type="Pfam" id="PF00534">
    <property type="entry name" value="Glycos_transf_1"/>
    <property type="match status" value="1"/>
</dbReference>
<evidence type="ECO:0000313" key="4">
    <source>
        <dbReference type="Proteomes" id="UP000178377"/>
    </source>
</evidence>
<dbReference type="EMBL" id="MFEO01000011">
    <property type="protein sequence ID" value="OGE90508.1"/>
    <property type="molecule type" value="Genomic_DNA"/>
</dbReference>
<name>A0A1F5PKP2_9BACT</name>
<evidence type="ECO:0000313" key="3">
    <source>
        <dbReference type="EMBL" id="OGE90508.1"/>
    </source>
</evidence>
<dbReference type="PANTHER" id="PTHR12526:SF630">
    <property type="entry name" value="GLYCOSYLTRANSFERASE"/>
    <property type="match status" value="1"/>
</dbReference>
<dbReference type="SUPFAM" id="SSF53756">
    <property type="entry name" value="UDP-Glycosyltransferase/glycogen phosphorylase"/>
    <property type="match status" value="1"/>
</dbReference>
<keyword evidence="1" id="KW-0812">Transmembrane</keyword>
<keyword evidence="1" id="KW-1133">Transmembrane helix</keyword>
<dbReference type="Gene3D" id="3.40.50.2000">
    <property type="entry name" value="Glycogen Phosphorylase B"/>
    <property type="match status" value="2"/>
</dbReference>